<dbReference type="PRINTS" id="PR00039">
    <property type="entry name" value="HTHLYSR"/>
</dbReference>
<comment type="similarity">
    <text evidence="1">Belongs to the LysR transcriptional regulatory family.</text>
</comment>
<dbReference type="InterPro" id="IPR036388">
    <property type="entry name" value="WH-like_DNA-bd_sf"/>
</dbReference>
<evidence type="ECO:0000259" key="5">
    <source>
        <dbReference type="PROSITE" id="PS50931"/>
    </source>
</evidence>
<sequence>MNLEQLGYAVEVAKARSFSAASKRLFLSQSAVSQAVMNLEEELGVKLYLRTKSGASVTPEGSLLIAKAEEILNKVDELKLAARRQQGANAAEPAE</sequence>
<name>A0A4P6ETX3_9BACL</name>
<dbReference type="Proteomes" id="UP000293568">
    <property type="component" value="Chromosome"/>
</dbReference>
<dbReference type="RefSeq" id="WP_129438169.1">
    <property type="nucleotide sequence ID" value="NZ_CP035492.1"/>
</dbReference>
<dbReference type="Gene3D" id="1.10.10.10">
    <property type="entry name" value="Winged helix-like DNA-binding domain superfamily/Winged helix DNA-binding domain"/>
    <property type="match status" value="1"/>
</dbReference>
<dbReference type="GO" id="GO:0003700">
    <property type="term" value="F:DNA-binding transcription factor activity"/>
    <property type="evidence" value="ECO:0007669"/>
    <property type="project" value="InterPro"/>
</dbReference>
<dbReference type="AlphaFoldDB" id="A0A4P6ETX3"/>
<dbReference type="InterPro" id="IPR036390">
    <property type="entry name" value="WH_DNA-bd_sf"/>
</dbReference>
<dbReference type="GO" id="GO:0000976">
    <property type="term" value="F:transcription cis-regulatory region binding"/>
    <property type="evidence" value="ECO:0007669"/>
    <property type="project" value="TreeGrafter"/>
</dbReference>
<dbReference type="FunFam" id="1.10.10.10:FF:000001">
    <property type="entry name" value="LysR family transcriptional regulator"/>
    <property type="match status" value="1"/>
</dbReference>
<dbReference type="InterPro" id="IPR000847">
    <property type="entry name" value="LysR_HTH_N"/>
</dbReference>
<protein>
    <submittedName>
        <fullName evidence="6">LysR family transcriptional regulator</fullName>
    </submittedName>
</protein>
<organism evidence="6 7">
    <name type="scientific">Paenibacillus protaetiae</name>
    <dbReference type="NCBI Taxonomy" id="2509456"/>
    <lineage>
        <taxon>Bacteria</taxon>
        <taxon>Bacillati</taxon>
        <taxon>Bacillota</taxon>
        <taxon>Bacilli</taxon>
        <taxon>Bacillales</taxon>
        <taxon>Paenibacillaceae</taxon>
        <taxon>Paenibacillus</taxon>
    </lineage>
</organism>
<evidence type="ECO:0000313" key="7">
    <source>
        <dbReference type="Proteomes" id="UP000293568"/>
    </source>
</evidence>
<gene>
    <name evidence="6" type="ORF">ET464_03135</name>
</gene>
<evidence type="ECO:0000256" key="1">
    <source>
        <dbReference type="ARBA" id="ARBA00009437"/>
    </source>
</evidence>
<evidence type="ECO:0000313" key="6">
    <source>
        <dbReference type="EMBL" id="QAY65523.1"/>
    </source>
</evidence>
<accession>A0A4P6ETX3</accession>
<proteinExistence type="inferred from homology"/>
<evidence type="ECO:0000256" key="4">
    <source>
        <dbReference type="ARBA" id="ARBA00023163"/>
    </source>
</evidence>
<dbReference type="KEGG" id="pprt:ET464_03135"/>
<keyword evidence="3" id="KW-0238">DNA-binding</keyword>
<feature type="domain" description="HTH lysR-type" evidence="5">
    <location>
        <begin position="1"/>
        <end position="58"/>
    </location>
</feature>
<evidence type="ECO:0000256" key="2">
    <source>
        <dbReference type="ARBA" id="ARBA00023015"/>
    </source>
</evidence>
<dbReference type="PROSITE" id="PS50931">
    <property type="entry name" value="HTH_LYSR"/>
    <property type="match status" value="1"/>
</dbReference>
<reference evidence="6 7" key="1">
    <citation type="submission" date="2019-01" db="EMBL/GenBank/DDBJ databases">
        <title>Genome sequencing of strain FW100M-2.</title>
        <authorList>
            <person name="Heo J."/>
            <person name="Kim S.-J."/>
            <person name="Kim J.-S."/>
            <person name="Hong S.-B."/>
            <person name="Kwon S.-W."/>
        </authorList>
    </citation>
    <scope>NUCLEOTIDE SEQUENCE [LARGE SCALE GENOMIC DNA]</scope>
    <source>
        <strain evidence="6 7">FW100M-2</strain>
    </source>
</reference>
<evidence type="ECO:0000256" key="3">
    <source>
        <dbReference type="ARBA" id="ARBA00023125"/>
    </source>
</evidence>
<dbReference type="EMBL" id="CP035492">
    <property type="protein sequence ID" value="QAY65523.1"/>
    <property type="molecule type" value="Genomic_DNA"/>
</dbReference>
<keyword evidence="4" id="KW-0804">Transcription</keyword>
<dbReference type="Pfam" id="PF00126">
    <property type="entry name" value="HTH_1"/>
    <property type="match status" value="1"/>
</dbReference>
<dbReference type="OrthoDB" id="9803735at2"/>
<dbReference type="PANTHER" id="PTHR30126:SF40">
    <property type="entry name" value="HTH-TYPE TRANSCRIPTIONAL REGULATOR GLTR"/>
    <property type="match status" value="1"/>
</dbReference>
<keyword evidence="7" id="KW-1185">Reference proteome</keyword>
<dbReference type="SUPFAM" id="SSF46785">
    <property type="entry name" value="Winged helix' DNA-binding domain"/>
    <property type="match status" value="1"/>
</dbReference>
<keyword evidence="2" id="KW-0805">Transcription regulation</keyword>
<dbReference type="PANTHER" id="PTHR30126">
    <property type="entry name" value="HTH-TYPE TRANSCRIPTIONAL REGULATOR"/>
    <property type="match status" value="1"/>
</dbReference>